<evidence type="ECO:0000256" key="1">
    <source>
        <dbReference type="SAM" id="MobiDB-lite"/>
    </source>
</evidence>
<evidence type="ECO:0000313" key="3">
    <source>
        <dbReference type="Proteomes" id="UP000429607"/>
    </source>
</evidence>
<proteinExistence type="predicted"/>
<dbReference type="EMBL" id="QXFV01000019">
    <property type="protein sequence ID" value="KAE9052212.1"/>
    <property type="molecule type" value="Genomic_DNA"/>
</dbReference>
<organism evidence="2 3">
    <name type="scientific">Phytophthora rubi</name>
    <dbReference type="NCBI Taxonomy" id="129364"/>
    <lineage>
        <taxon>Eukaryota</taxon>
        <taxon>Sar</taxon>
        <taxon>Stramenopiles</taxon>
        <taxon>Oomycota</taxon>
        <taxon>Peronosporomycetes</taxon>
        <taxon>Peronosporales</taxon>
        <taxon>Peronosporaceae</taxon>
        <taxon>Phytophthora</taxon>
    </lineage>
</organism>
<reference evidence="2 3" key="1">
    <citation type="submission" date="2018-09" db="EMBL/GenBank/DDBJ databases">
        <title>Genomic investigation of the strawberry pathogen Phytophthora fragariae indicates pathogenicity is determined by transcriptional variation in three key races.</title>
        <authorList>
            <person name="Adams T.M."/>
            <person name="Armitage A.D."/>
            <person name="Sobczyk M.K."/>
            <person name="Bates H.J."/>
            <person name="Dunwell J.M."/>
            <person name="Nellist C.F."/>
            <person name="Harrison R.J."/>
        </authorList>
    </citation>
    <scope>NUCLEOTIDE SEQUENCE [LARGE SCALE GENOMIC DNA]</scope>
    <source>
        <strain evidence="2 3">SCRP249</strain>
    </source>
</reference>
<comment type="caution">
    <text evidence="2">The sequence shown here is derived from an EMBL/GenBank/DDBJ whole genome shotgun (WGS) entry which is preliminary data.</text>
</comment>
<accession>A0A6A3P9B7</accession>
<feature type="compositionally biased region" description="Low complexity" evidence="1">
    <location>
        <begin position="27"/>
        <end position="36"/>
    </location>
</feature>
<dbReference type="AlphaFoldDB" id="A0A6A3P9B7"/>
<protein>
    <submittedName>
        <fullName evidence="2">Uncharacterized protein</fullName>
    </submittedName>
</protein>
<name>A0A6A3P9B7_9STRA</name>
<evidence type="ECO:0000313" key="2">
    <source>
        <dbReference type="EMBL" id="KAE9052212.1"/>
    </source>
</evidence>
<feature type="region of interest" description="Disordered" evidence="1">
    <location>
        <begin position="26"/>
        <end position="53"/>
    </location>
</feature>
<sequence length="53" mass="5899">MRPPHNWHWASVGMCGLISWPTPMSPVSASLSSLQKKSVKSDTRQPLPVHLHP</sequence>
<dbReference type="Proteomes" id="UP000429607">
    <property type="component" value="Unassembled WGS sequence"/>
</dbReference>
<gene>
    <name evidence="2" type="ORF">PR001_g722</name>
</gene>